<proteinExistence type="predicted"/>
<accession>A0A6J6EXK5</accession>
<gene>
    <name evidence="1" type="ORF">UFOPK1740_00910</name>
</gene>
<sequence>MIIISYKDNVKHQGGQDLNNEDESAQPMVKLLADPAKDGPDLRFAGPLHKCICGCDLWHGLVKFEEGEIAFYFLDVLCAACGAHAIAPTHSEDAA</sequence>
<dbReference type="AlphaFoldDB" id="A0A6J6EXK5"/>
<name>A0A6J6EXK5_9ZZZZ</name>
<evidence type="ECO:0000313" key="1">
    <source>
        <dbReference type="EMBL" id="CAB4580687.1"/>
    </source>
</evidence>
<organism evidence="1">
    <name type="scientific">freshwater metagenome</name>
    <dbReference type="NCBI Taxonomy" id="449393"/>
    <lineage>
        <taxon>unclassified sequences</taxon>
        <taxon>metagenomes</taxon>
        <taxon>ecological metagenomes</taxon>
    </lineage>
</organism>
<dbReference type="EMBL" id="CAEZTU010000046">
    <property type="protein sequence ID" value="CAB4580687.1"/>
    <property type="molecule type" value="Genomic_DNA"/>
</dbReference>
<protein>
    <submittedName>
        <fullName evidence="1">Unannotated protein</fullName>
    </submittedName>
</protein>
<reference evidence="1" key="1">
    <citation type="submission" date="2020-05" db="EMBL/GenBank/DDBJ databases">
        <authorList>
            <person name="Chiriac C."/>
            <person name="Salcher M."/>
            <person name="Ghai R."/>
            <person name="Kavagutti S V."/>
        </authorList>
    </citation>
    <scope>NUCLEOTIDE SEQUENCE</scope>
</reference>